<dbReference type="InterPro" id="IPR011333">
    <property type="entry name" value="SKP1/BTB/POZ_sf"/>
</dbReference>
<protein>
    <recommendedName>
        <fullName evidence="2">BTB domain-containing protein</fullName>
    </recommendedName>
</protein>
<evidence type="ECO:0000313" key="4">
    <source>
        <dbReference type="Proteomes" id="UP000005408"/>
    </source>
</evidence>
<dbReference type="PANTHER" id="PTHR22744">
    <property type="entry name" value="HELIX LOOP HELIX PROTEIN 21-RELATED"/>
    <property type="match status" value="1"/>
</dbReference>
<feature type="domain" description="BTB" evidence="2">
    <location>
        <begin position="93"/>
        <end position="160"/>
    </location>
</feature>
<dbReference type="OrthoDB" id="437903at2759"/>
<dbReference type="EnsemblMetazoa" id="G27487.6">
    <property type="protein sequence ID" value="G27487.6:cds"/>
    <property type="gene ID" value="G27487"/>
</dbReference>
<dbReference type="PROSITE" id="PS50097">
    <property type="entry name" value="BTB"/>
    <property type="match status" value="1"/>
</dbReference>
<feature type="compositionally biased region" description="Polar residues" evidence="1">
    <location>
        <begin position="66"/>
        <end position="84"/>
    </location>
</feature>
<name>A0A8W8LB72_MAGGI</name>
<dbReference type="SUPFAM" id="SSF54695">
    <property type="entry name" value="POZ domain"/>
    <property type="match status" value="1"/>
</dbReference>
<dbReference type="EnsemblMetazoa" id="G27487.3">
    <property type="protein sequence ID" value="G27487.3:cds"/>
    <property type="gene ID" value="G27487"/>
</dbReference>
<dbReference type="EnsemblMetazoa" id="G27487.1">
    <property type="protein sequence ID" value="G27487.1:cds"/>
    <property type="gene ID" value="G27487"/>
</dbReference>
<dbReference type="AlphaFoldDB" id="A0A8W8LB72"/>
<sequence>MGDRQQSTAEEIFKEGRLYLDKNRENWELVEQKILSLDADTCYREHGWEDIKTRCNGSELGDSPRATRTSSIQSLTENSRNSPRTFFQANDTSDLRLSVEGKPLYVSRILLSIVSPVLKDMFDKRSKEQAIIEIPLPGQTYSDILEFLECIYPDSLKPISDENVHAMLRLADEFKVKTLRERCVAFLKLQLENNCSSDRIIEILTTSINYDLEELQQLSTDMACRASSEELENVPGFSDLCDDITSDIFKKRLKLFEEAGRKIRKRLKEAETHCSLYHKNERWGDNLCNKCLAGVGKVSAYEIEKLF</sequence>
<dbReference type="Pfam" id="PF00651">
    <property type="entry name" value="BTB"/>
    <property type="match status" value="1"/>
</dbReference>
<dbReference type="PANTHER" id="PTHR22744:SF17">
    <property type="entry name" value="BTB DOMAIN-CONTAINING PROTEIN"/>
    <property type="match status" value="1"/>
</dbReference>
<dbReference type="OMA" id="EAETHCS"/>
<accession>A0A8W8LB72</accession>
<organism evidence="3 4">
    <name type="scientific">Magallana gigas</name>
    <name type="common">Pacific oyster</name>
    <name type="synonym">Crassostrea gigas</name>
    <dbReference type="NCBI Taxonomy" id="29159"/>
    <lineage>
        <taxon>Eukaryota</taxon>
        <taxon>Metazoa</taxon>
        <taxon>Spiralia</taxon>
        <taxon>Lophotrochozoa</taxon>
        <taxon>Mollusca</taxon>
        <taxon>Bivalvia</taxon>
        <taxon>Autobranchia</taxon>
        <taxon>Pteriomorphia</taxon>
        <taxon>Ostreida</taxon>
        <taxon>Ostreoidea</taxon>
        <taxon>Ostreidae</taxon>
        <taxon>Magallana</taxon>
    </lineage>
</organism>
<feature type="region of interest" description="Disordered" evidence="1">
    <location>
        <begin position="54"/>
        <end position="84"/>
    </location>
</feature>
<dbReference type="SMART" id="SM00225">
    <property type="entry name" value="BTB"/>
    <property type="match status" value="1"/>
</dbReference>
<dbReference type="EnsemblMetazoa" id="G27487.4">
    <property type="protein sequence ID" value="G27487.4:cds"/>
    <property type="gene ID" value="G27487"/>
</dbReference>
<proteinExistence type="predicted"/>
<keyword evidence="4" id="KW-1185">Reference proteome</keyword>
<evidence type="ECO:0000259" key="2">
    <source>
        <dbReference type="PROSITE" id="PS50097"/>
    </source>
</evidence>
<dbReference type="Gene3D" id="3.30.710.10">
    <property type="entry name" value="Potassium Channel Kv1.1, Chain A"/>
    <property type="match status" value="1"/>
</dbReference>
<dbReference type="EnsemblMetazoa" id="G27487.5">
    <property type="protein sequence ID" value="G27487.5:cds"/>
    <property type="gene ID" value="G27487"/>
</dbReference>
<dbReference type="Proteomes" id="UP000005408">
    <property type="component" value="Unassembled WGS sequence"/>
</dbReference>
<reference evidence="3" key="1">
    <citation type="submission" date="2022-08" db="UniProtKB">
        <authorList>
            <consortium name="EnsemblMetazoa"/>
        </authorList>
    </citation>
    <scope>IDENTIFICATION</scope>
    <source>
        <strain evidence="3">05x7-T-G4-1.051#20</strain>
    </source>
</reference>
<dbReference type="EnsemblMetazoa" id="G27487.7">
    <property type="protein sequence ID" value="G27487.7:cds"/>
    <property type="gene ID" value="G27487"/>
</dbReference>
<evidence type="ECO:0000313" key="3">
    <source>
        <dbReference type="EnsemblMetazoa" id="G27487.1:cds"/>
    </source>
</evidence>
<evidence type="ECO:0000256" key="1">
    <source>
        <dbReference type="SAM" id="MobiDB-lite"/>
    </source>
</evidence>
<dbReference type="CDD" id="cd18186">
    <property type="entry name" value="BTB_POZ_ZBTB_KLHL-like"/>
    <property type="match status" value="1"/>
</dbReference>
<dbReference type="InterPro" id="IPR000210">
    <property type="entry name" value="BTB/POZ_dom"/>
</dbReference>
<dbReference type="EnsemblMetazoa" id="G27487.2">
    <property type="protein sequence ID" value="G27487.2:cds"/>
    <property type="gene ID" value="G27487"/>
</dbReference>